<name>D8UB70_VOLCA</name>
<feature type="domain" description="Cyclin C-terminal" evidence="5">
    <location>
        <begin position="328"/>
        <end position="469"/>
    </location>
</feature>
<dbReference type="InterPro" id="IPR036915">
    <property type="entry name" value="Cyclin-like_sf"/>
</dbReference>
<keyword evidence="7" id="KW-1185">Reference proteome</keyword>
<sequence length="567" mass="59281">MTTFPKLNSLFRFLELPVEIQVTCLGLASDTASLCTALSTCTTLLNLKEAAFKAFCHRNWPKVADVAMDALAKGVARPKTFWQHVVRTALMIQSSSAATTDPSLTFNEHMVEGRRVMLVEWLVQVSYAWSLDGAAIFFAVRIMDAFLAAVPPTSVQMLQLVGISCLRATVQGQQLLTHRMEDQAGAAPKDTCCSGFGAPRLQDSPCCSLDIHADTAAVTTAMQLTATATAIGATAATESPVADPSDPSSHQRLPSSASAAAHLCADVYSSEDVERMTGLVLECVFGRPSPGSLQTVNVGQQLSQPPVPPLPCRQCRCRTTRPVLLAAPTARHFLRGIWAADAAETALDSGTASASASTSASTSGALHLAGFLLHLSLLCPACCAAAPSHVAAAAVSLARETFGLPPWPPALRAVLPLRLDVDLDPLRERIAAAQTKYDVPYLRGAWMERLANAHWPVSERSGAAAEDQSRQGAAGPSRAEGREGVERADGGGGGGGGSEFRSIPVEVGHSKRAIGAVGAGDGNLDAAAAAAGFVDVVAAVGADVARRLVEDVVQGKVTLLPPRVRVS</sequence>
<dbReference type="eggNOG" id="KOG0654">
    <property type="taxonomic scope" value="Eukaryota"/>
</dbReference>
<gene>
    <name evidence="6" type="ORF">VOLCADRAFT_96837</name>
</gene>
<evidence type="ECO:0000259" key="5">
    <source>
        <dbReference type="SMART" id="SM01332"/>
    </source>
</evidence>
<dbReference type="KEGG" id="vcn:VOLCADRAFT_96837"/>
<keyword evidence="2" id="KW-0195">Cyclin</keyword>
<dbReference type="PANTHER" id="PTHR10177">
    <property type="entry name" value="CYCLINS"/>
    <property type="match status" value="1"/>
</dbReference>
<protein>
    <recommendedName>
        <fullName evidence="5">Cyclin C-terminal domain-containing protein</fullName>
    </recommendedName>
</protein>
<proteinExistence type="predicted"/>
<dbReference type="InterPro" id="IPR006671">
    <property type="entry name" value="Cyclin_N"/>
</dbReference>
<feature type="compositionally biased region" description="Basic and acidic residues" evidence="4">
    <location>
        <begin position="479"/>
        <end position="489"/>
    </location>
</feature>
<keyword evidence="1" id="KW-0132">Cell division</keyword>
<reference evidence="6 7" key="1">
    <citation type="journal article" date="2010" name="Science">
        <title>Genomic analysis of organismal complexity in the multicellular green alga Volvox carteri.</title>
        <authorList>
            <person name="Prochnik S.E."/>
            <person name="Umen J."/>
            <person name="Nedelcu A.M."/>
            <person name="Hallmann A."/>
            <person name="Miller S.M."/>
            <person name="Nishii I."/>
            <person name="Ferris P."/>
            <person name="Kuo A."/>
            <person name="Mitros T."/>
            <person name="Fritz-Laylin L.K."/>
            <person name="Hellsten U."/>
            <person name="Chapman J."/>
            <person name="Simakov O."/>
            <person name="Rensing S.A."/>
            <person name="Terry A."/>
            <person name="Pangilinan J."/>
            <person name="Kapitonov V."/>
            <person name="Jurka J."/>
            <person name="Salamov A."/>
            <person name="Shapiro H."/>
            <person name="Schmutz J."/>
            <person name="Grimwood J."/>
            <person name="Lindquist E."/>
            <person name="Lucas S."/>
            <person name="Grigoriev I.V."/>
            <person name="Schmitt R."/>
            <person name="Kirk D."/>
            <person name="Rokhsar D.S."/>
        </authorList>
    </citation>
    <scope>NUCLEOTIDE SEQUENCE [LARGE SCALE GENOMIC DNA]</scope>
    <source>
        <strain evidence="7">f. Nagariensis / Eve</strain>
    </source>
</reference>
<dbReference type="RefSeq" id="XP_002955918.1">
    <property type="nucleotide sequence ID" value="XM_002955872.1"/>
</dbReference>
<evidence type="ECO:0000313" key="7">
    <source>
        <dbReference type="Proteomes" id="UP000001058"/>
    </source>
</evidence>
<dbReference type="Gene3D" id="1.10.472.10">
    <property type="entry name" value="Cyclin-like"/>
    <property type="match status" value="2"/>
</dbReference>
<keyword evidence="3" id="KW-0131">Cell cycle</keyword>
<dbReference type="SUPFAM" id="SSF47954">
    <property type="entry name" value="Cyclin-like"/>
    <property type="match status" value="2"/>
</dbReference>
<dbReference type="InterPro" id="IPR039361">
    <property type="entry name" value="Cyclin"/>
</dbReference>
<dbReference type="GeneID" id="9614789"/>
<dbReference type="Proteomes" id="UP000001058">
    <property type="component" value="Unassembled WGS sequence"/>
</dbReference>
<accession>D8UB70</accession>
<evidence type="ECO:0000256" key="2">
    <source>
        <dbReference type="ARBA" id="ARBA00023127"/>
    </source>
</evidence>
<feature type="region of interest" description="Disordered" evidence="4">
    <location>
        <begin position="459"/>
        <end position="502"/>
    </location>
</feature>
<dbReference type="InterPro" id="IPR004367">
    <property type="entry name" value="Cyclin_C-dom"/>
</dbReference>
<dbReference type="STRING" id="3068.D8UB70"/>
<evidence type="ECO:0000256" key="1">
    <source>
        <dbReference type="ARBA" id="ARBA00022618"/>
    </source>
</evidence>
<organism evidence="7">
    <name type="scientific">Volvox carteri f. nagariensis</name>
    <dbReference type="NCBI Taxonomy" id="3068"/>
    <lineage>
        <taxon>Eukaryota</taxon>
        <taxon>Viridiplantae</taxon>
        <taxon>Chlorophyta</taxon>
        <taxon>core chlorophytes</taxon>
        <taxon>Chlorophyceae</taxon>
        <taxon>CS clade</taxon>
        <taxon>Chlamydomonadales</taxon>
        <taxon>Volvocaceae</taxon>
        <taxon>Volvox</taxon>
    </lineage>
</organism>
<dbReference type="Pfam" id="PF02984">
    <property type="entry name" value="Cyclin_C"/>
    <property type="match status" value="1"/>
</dbReference>
<dbReference type="AlphaFoldDB" id="D8UB70"/>
<evidence type="ECO:0000256" key="3">
    <source>
        <dbReference type="ARBA" id="ARBA00023306"/>
    </source>
</evidence>
<dbReference type="GO" id="GO:0051301">
    <property type="term" value="P:cell division"/>
    <property type="evidence" value="ECO:0007669"/>
    <property type="project" value="UniProtKB-KW"/>
</dbReference>
<evidence type="ECO:0000313" key="6">
    <source>
        <dbReference type="EMBL" id="EFJ43119.1"/>
    </source>
</evidence>
<dbReference type="InParanoid" id="D8UB70"/>
<dbReference type="OrthoDB" id="504708at2759"/>
<dbReference type="EMBL" id="GL378376">
    <property type="protein sequence ID" value="EFJ43119.1"/>
    <property type="molecule type" value="Genomic_DNA"/>
</dbReference>
<evidence type="ECO:0000256" key="4">
    <source>
        <dbReference type="SAM" id="MobiDB-lite"/>
    </source>
</evidence>
<dbReference type="SMART" id="SM01332">
    <property type="entry name" value="Cyclin_C"/>
    <property type="match status" value="1"/>
</dbReference>
<dbReference type="Pfam" id="PF00134">
    <property type="entry name" value="Cyclin_N"/>
    <property type="match status" value="1"/>
</dbReference>